<accession>A0AAE1FD79</accession>
<sequence length="138" mass="14867">MMDGAEEVEARGKGANGKGKKAGAVSRVREGARGKGARAGAGSEYGEEVGRGGEEERGRGGEEERRRGGEEERRREGEGRSRSPTLATHCFMKVVVARTGRISGLPVMKPTLTTHFIVGEATRRRTISPIFFFSLSCN</sequence>
<protein>
    <submittedName>
        <fullName evidence="2">Uncharacterized protein</fullName>
    </submittedName>
</protein>
<evidence type="ECO:0000256" key="1">
    <source>
        <dbReference type="SAM" id="MobiDB-lite"/>
    </source>
</evidence>
<keyword evidence="3" id="KW-1185">Reference proteome</keyword>
<evidence type="ECO:0000313" key="3">
    <source>
        <dbReference type="Proteomes" id="UP001286313"/>
    </source>
</evidence>
<dbReference type="EMBL" id="JAWQEG010002513">
    <property type="protein sequence ID" value="KAK3871406.1"/>
    <property type="molecule type" value="Genomic_DNA"/>
</dbReference>
<comment type="caution">
    <text evidence="2">The sequence shown here is derived from an EMBL/GenBank/DDBJ whole genome shotgun (WGS) entry which is preliminary data.</text>
</comment>
<dbReference type="AlphaFoldDB" id="A0AAE1FD79"/>
<feature type="compositionally biased region" description="Basic and acidic residues" evidence="1">
    <location>
        <begin position="48"/>
        <end position="81"/>
    </location>
</feature>
<evidence type="ECO:0000313" key="2">
    <source>
        <dbReference type="EMBL" id="KAK3871406.1"/>
    </source>
</evidence>
<organism evidence="2 3">
    <name type="scientific">Petrolisthes cinctipes</name>
    <name type="common">Flat porcelain crab</name>
    <dbReference type="NCBI Taxonomy" id="88211"/>
    <lineage>
        <taxon>Eukaryota</taxon>
        <taxon>Metazoa</taxon>
        <taxon>Ecdysozoa</taxon>
        <taxon>Arthropoda</taxon>
        <taxon>Crustacea</taxon>
        <taxon>Multicrustacea</taxon>
        <taxon>Malacostraca</taxon>
        <taxon>Eumalacostraca</taxon>
        <taxon>Eucarida</taxon>
        <taxon>Decapoda</taxon>
        <taxon>Pleocyemata</taxon>
        <taxon>Anomura</taxon>
        <taxon>Galatheoidea</taxon>
        <taxon>Porcellanidae</taxon>
        <taxon>Petrolisthes</taxon>
    </lineage>
</organism>
<name>A0AAE1FD79_PETCI</name>
<reference evidence="2" key="1">
    <citation type="submission" date="2023-10" db="EMBL/GenBank/DDBJ databases">
        <title>Genome assemblies of two species of porcelain crab, Petrolisthes cinctipes and Petrolisthes manimaculis (Anomura: Porcellanidae).</title>
        <authorList>
            <person name="Angst P."/>
        </authorList>
    </citation>
    <scope>NUCLEOTIDE SEQUENCE</scope>
    <source>
        <strain evidence="2">PB745_01</strain>
        <tissue evidence="2">Gill</tissue>
    </source>
</reference>
<dbReference type="Proteomes" id="UP001286313">
    <property type="component" value="Unassembled WGS sequence"/>
</dbReference>
<proteinExistence type="predicted"/>
<gene>
    <name evidence="2" type="ORF">Pcinc_023441</name>
</gene>
<feature type="region of interest" description="Disordered" evidence="1">
    <location>
        <begin position="1"/>
        <end position="87"/>
    </location>
</feature>